<protein>
    <recommendedName>
        <fullName evidence="3">HEAT repeat domain-containing protein</fullName>
    </recommendedName>
</protein>
<reference evidence="2" key="1">
    <citation type="journal article" date="2019" name="Int. J. Syst. Evol. Microbiol.">
        <title>The Global Catalogue of Microorganisms (GCM) 10K type strain sequencing project: providing services to taxonomists for standard genome sequencing and annotation.</title>
        <authorList>
            <consortium name="The Broad Institute Genomics Platform"/>
            <consortium name="The Broad Institute Genome Sequencing Center for Infectious Disease"/>
            <person name="Wu L."/>
            <person name="Ma J."/>
        </authorList>
    </citation>
    <scope>NUCLEOTIDE SEQUENCE [LARGE SCALE GENOMIC DNA]</scope>
    <source>
        <strain evidence="2">JCM 17106</strain>
    </source>
</reference>
<dbReference type="Proteomes" id="UP001500459">
    <property type="component" value="Unassembled WGS sequence"/>
</dbReference>
<name>A0ABP6UTS7_9FLAO</name>
<evidence type="ECO:0000313" key="2">
    <source>
        <dbReference type="Proteomes" id="UP001500459"/>
    </source>
</evidence>
<gene>
    <name evidence="1" type="ORF">GCM10022393_39680</name>
</gene>
<proteinExistence type="predicted"/>
<evidence type="ECO:0000313" key="1">
    <source>
        <dbReference type="EMBL" id="GAA3521377.1"/>
    </source>
</evidence>
<keyword evidence="2" id="KW-1185">Reference proteome</keyword>
<dbReference type="EMBL" id="BAABCW010000026">
    <property type="protein sequence ID" value="GAA3521377.1"/>
    <property type="molecule type" value="Genomic_DNA"/>
</dbReference>
<accession>A0ABP6UTS7</accession>
<organism evidence="1 2">
    <name type="scientific">Aquimarina addita</name>
    <dbReference type="NCBI Taxonomy" id="870485"/>
    <lineage>
        <taxon>Bacteria</taxon>
        <taxon>Pseudomonadati</taxon>
        <taxon>Bacteroidota</taxon>
        <taxon>Flavobacteriia</taxon>
        <taxon>Flavobacteriales</taxon>
        <taxon>Flavobacteriaceae</taxon>
        <taxon>Aquimarina</taxon>
    </lineage>
</organism>
<comment type="caution">
    <text evidence="1">The sequence shown here is derived from an EMBL/GenBank/DDBJ whole genome shotgun (WGS) entry which is preliminary data.</text>
</comment>
<evidence type="ECO:0008006" key="3">
    <source>
        <dbReference type="Google" id="ProtNLM"/>
    </source>
</evidence>
<sequence>MDRLLLTLISIIITLQLFGQTEFKTYKNGLIYSDETMNKLGNIVDSLNFKYKTCDLNTVFNSKPQTIGHIIRLDTNNIKQAKKDLDNNISFESFIEKYPNSEIEKNVLIIKYKYQNYKHEEVVRFSEVDFNSSYGFKIQQTNQKGLYNKQVENTWLYDYNEKSEYSKESIRAFYFSQEFKTTPLDLKYCRQIGYSDCLIDTLTTKFKNDSKSGWVELPKNWQNISSKKQKKLLDMMRSTKVVGGCSMDSRPREHAIHIALLSAETTNWEVFLKSHLDIMNDRFDRMSDGSYAWAERKTYIKELEELDINVVDLLIGISFRIENPSTNHYYGRIGSLGRAISESKNKEQFKKQMLSMIEDSELDDYNRVLTYFLYISYNKSLENEVEQKENLIQLKQSINKMPVYLSDKIKINQK</sequence>